<comment type="similarity">
    <text evidence="1">Belongs to the SMP-30/CGR1 family.</text>
</comment>
<dbReference type="InterPro" id="IPR005511">
    <property type="entry name" value="SMP-30"/>
</dbReference>
<name>A0ABY9RFH9_9BURK</name>
<dbReference type="PANTHER" id="PTHR10907">
    <property type="entry name" value="REGUCALCIN"/>
    <property type="match status" value="1"/>
</dbReference>
<reference evidence="3" key="1">
    <citation type="submission" date="2023-09" db="EMBL/GenBank/DDBJ databases">
        <title>Undibacterium sp. 20NA77.5 isolated from freshwater.</title>
        <authorList>
            <person name="Le V."/>
            <person name="Ko S.-R."/>
            <person name="Ahn C.-Y."/>
            <person name="Oh H.-M."/>
        </authorList>
    </citation>
    <scope>NUCLEOTIDE SEQUENCE</scope>
    <source>
        <strain evidence="3">20NA77.5</strain>
    </source>
</reference>
<sequence>MSTTLPYERVADVRCGVGESPFWHAAEQAWYWVGIPDKKIWRYKNASAPQLSHWNTNEMIGCLALADDGSFIAGMESGIFQLQLGEQHQVHAKRLAAPPELGQGIRFNDGRCDRQGRFWSGTMFMDMAQAKAIGNLYRYTTQQGVSSPFVAGLLVQNGLAWSADGRTMYLSDSHPNSQLIWAFDYDCEVGVPHNQRVFVDMKQHQGRPDGAAVDVDGCYWICGNDGSRLLRFTPEGKLDREIMIPMKKPAMCSFGGANMDELMVTSIAAGQPAEDEWAGSTIILRPGTQGIGEALFGMK</sequence>
<evidence type="ECO:0000259" key="2">
    <source>
        <dbReference type="Pfam" id="PF08450"/>
    </source>
</evidence>
<dbReference type="EC" id="3.1.1.99" evidence="3"/>
<dbReference type="InterPro" id="IPR013658">
    <property type="entry name" value="SGL"/>
</dbReference>
<protein>
    <submittedName>
        <fullName evidence="3">SMP-30/gluconolactonase/LRE family protein</fullName>
        <ecNumber evidence="3">3.1.1.99</ecNumber>
    </submittedName>
</protein>
<dbReference type="Proteomes" id="UP001181355">
    <property type="component" value="Chromosome"/>
</dbReference>
<keyword evidence="3" id="KW-0378">Hydrolase</keyword>
<evidence type="ECO:0000313" key="4">
    <source>
        <dbReference type="Proteomes" id="UP001181355"/>
    </source>
</evidence>
<evidence type="ECO:0000256" key="1">
    <source>
        <dbReference type="ARBA" id="ARBA00008853"/>
    </source>
</evidence>
<organism evidence="3 4">
    <name type="scientific">Undibacterium cyanobacteriorum</name>
    <dbReference type="NCBI Taxonomy" id="3073561"/>
    <lineage>
        <taxon>Bacteria</taxon>
        <taxon>Pseudomonadati</taxon>
        <taxon>Pseudomonadota</taxon>
        <taxon>Betaproteobacteria</taxon>
        <taxon>Burkholderiales</taxon>
        <taxon>Oxalobacteraceae</taxon>
        <taxon>Undibacterium</taxon>
    </lineage>
</organism>
<evidence type="ECO:0000313" key="3">
    <source>
        <dbReference type="EMBL" id="WMW79609.1"/>
    </source>
</evidence>
<dbReference type="RefSeq" id="WP_309481104.1">
    <property type="nucleotide sequence ID" value="NZ_CP133720.1"/>
</dbReference>
<dbReference type="Pfam" id="PF08450">
    <property type="entry name" value="SGL"/>
    <property type="match status" value="1"/>
</dbReference>
<keyword evidence="4" id="KW-1185">Reference proteome</keyword>
<gene>
    <name evidence="3" type="ORF">RF679_13235</name>
</gene>
<accession>A0ABY9RFH9</accession>
<dbReference type="PRINTS" id="PR01790">
    <property type="entry name" value="SMP30FAMILY"/>
</dbReference>
<dbReference type="PANTHER" id="PTHR10907:SF47">
    <property type="entry name" value="REGUCALCIN"/>
    <property type="match status" value="1"/>
</dbReference>
<proteinExistence type="inferred from homology"/>
<dbReference type="EMBL" id="CP133720">
    <property type="protein sequence ID" value="WMW79609.1"/>
    <property type="molecule type" value="Genomic_DNA"/>
</dbReference>
<feature type="domain" description="SMP-30/Gluconolactonase/LRE-like region" evidence="2">
    <location>
        <begin position="17"/>
        <end position="267"/>
    </location>
</feature>
<dbReference type="GO" id="GO:0016787">
    <property type="term" value="F:hydrolase activity"/>
    <property type="evidence" value="ECO:0007669"/>
    <property type="project" value="UniProtKB-KW"/>
</dbReference>
<dbReference type="InterPro" id="IPR011042">
    <property type="entry name" value="6-blade_b-propeller_TolB-like"/>
</dbReference>
<dbReference type="Gene3D" id="2.120.10.30">
    <property type="entry name" value="TolB, C-terminal domain"/>
    <property type="match status" value="1"/>
</dbReference>
<dbReference type="SUPFAM" id="SSF63829">
    <property type="entry name" value="Calcium-dependent phosphotriesterase"/>
    <property type="match status" value="1"/>
</dbReference>